<keyword evidence="1" id="KW-0472">Membrane</keyword>
<protein>
    <submittedName>
        <fullName evidence="2">Membrane protein</fullName>
    </submittedName>
</protein>
<evidence type="ECO:0000256" key="1">
    <source>
        <dbReference type="SAM" id="Phobius"/>
    </source>
</evidence>
<feature type="transmembrane region" description="Helical" evidence="1">
    <location>
        <begin position="258"/>
        <end position="277"/>
    </location>
</feature>
<gene>
    <name evidence="2" type="primary">oroP_2</name>
    <name evidence="2" type="ORF">WR164_03160</name>
</gene>
<feature type="transmembrane region" description="Helical" evidence="1">
    <location>
        <begin position="6"/>
        <end position="22"/>
    </location>
</feature>
<feature type="transmembrane region" description="Helical" evidence="1">
    <location>
        <begin position="160"/>
        <end position="179"/>
    </location>
</feature>
<evidence type="ECO:0000313" key="2">
    <source>
        <dbReference type="EMBL" id="GLB46337.1"/>
    </source>
</evidence>
<organism evidence="2 3">
    <name type="scientific">Philodulcilactobacillus myokoensis</name>
    <dbReference type="NCBI Taxonomy" id="2929573"/>
    <lineage>
        <taxon>Bacteria</taxon>
        <taxon>Bacillati</taxon>
        <taxon>Bacillota</taxon>
        <taxon>Bacilli</taxon>
        <taxon>Lactobacillales</taxon>
        <taxon>Lactobacillaceae</taxon>
        <taxon>Philodulcilactobacillus</taxon>
    </lineage>
</organism>
<sequence>MEIIYIIIGILVGIALPLQTSSNSGLRFKVKSPYLAAMIAFIIGTIFLGIVTLISGQPLGVPMSLIQSQPAWIWIGGVLGLIAGTSNILLFPHLGAIQTVIMPIVGQIIFSMLVDNFGWFDLPTHPFTFLRLIGIIVLLVGILMIIYQPGAFKMKKGGQIFWQLFGVASGMSLAAQTAINGHLGKVLNAPIHASFISFFTGAIVITIGTLMGRQHPSNIKLAFNRHNHLWIWLGGVLGGLLVLGNLFLSPLIGTGTTVILVLLGNIIGSIIINRFGIWNAPKRAVDPHQYIGLIVMVIGVAAIKLF</sequence>
<name>A0A9W6AZL1_9LACO</name>
<feature type="transmembrane region" description="Helical" evidence="1">
    <location>
        <begin position="230"/>
        <end position="252"/>
    </location>
</feature>
<dbReference type="InterPro" id="IPR006750">
    <property type="entry name" value="YdcZ"/>
</dbReference>
<dbReference type="EMBL" id="BRPL01000002">
    <property type="protein sequence ID" value="GLB46337.1"/>
    <property type="molecule type" value="Genomic_DNA"/>
</dbReference>
<dbReference type="PANTHER" id="PTHR34821:SF2">
    <property type="entry name" value="INNER MEMBRANE PROTEIN YDCZ"/>
    <property type="match status" value="1"/>
</dbReference>
<reference evidence="2" key="2">
    <citation type="journal article" date="2023" name="PLoS ONE">
        <title>Philodulcilactobacillus myokoensis gen. nov., sp. nov., a fructophilic, acidophilic, and agar-phobic lactic acid bacterium isolated from fermented vegetable extracts.</title>
        <authorList>
            <person name="Kouya T."/>
            <person name="Ishiyama Y."/>
            <person name="Ohashi S."/>
            <person name="Kumakubo R."/>
            <person name="Yamazaki T."/>
            <person name="Otaki T."/>
        </authorList>
    </citation>
    <scope>NUCLEOTIDE SEQUENCE</scope>
    <source>
        <strain evidence="2">WR16-4</strain>
    </source>
</reference>
<keyword evidence="3" id="KW-1185">Reference proteome</keyword>
<feature type="transmembrane region" description="Helical" evidence="1">
    <location>
        <begin position="34"/>
        <end position="59"/>
    </location>
</feature>
<dbReference type="Pfam" id="PF04657">
    <property type="entry name" value="DMT_YdcZ"/>
    <property type="match status" value="2"/>
</dbReference>
<feature type="transmembrane region" description="Helical" evidence="1">
    <location>
        <begin position="289"/>
        <end position="305"/>
    </location>
</feature>
<comment type="caution">
    <text evidence="2">The sequence shown here is derived from an EMBL/GenBank/DDBJ whole genome shotgun (WGS) entry which is preliminary data.</text>
</comment>
<evidence type="ECO:0000313" key="3">
    <source>
        <dbReference type="Proteomes" id="UP001144204"/>
    </source>
</evidence>
<dbReference type="AlphaFoldDB" id="A0A9W6AZL1"/>
<dbReference type="RefSeq" id="WP_286135799.1">
    <property type="nucleotide sequence ID" value="NZ_BRPL01000002.1"/>
</dbReference>
<dbReference type="Proteomes" id="UP001144204">
    <property type="component" value="Unassembled WGS sequence"/>
</dbReference>
<accession>A0A9W6AZL1</accession>
<reference evidence="2" key="1">
    <citation type="submission" date="2022-07" db="EMBL/GenBank/DDBJ databases">
        <authorList>
            <person name="Kouya T."/>
            <person name="Ishiyama Y."/>
        </authorList>
    </citation>
    <scope>NUCLEOTIDE SEQUENCE</scope>
    <source>
        <strain evidence="2">WR16-4</strain>
    </source>
</reference>
<dbReference type="GO" id="GO:0005886">
    <property type="term" value="C:plasma membrane"/>
    <property type="evidence" value="ECO:0007669"/>
    <property type="project" value="TreeGrafter"/>
</dbReference>
<keyword evidence="1" id="KW-1133">Transmembrane helix</keyword>
<keyword evidence="1" id="KW-0812">Transmembrane</keyword>
<feature type="transmembrane region" description="Helical" evidence="1">
    <location>
        <begin position="71"/>
        <end position="91"/>
    </location>
</feature>
<feature type="transmembrane region" description="Helical" evidence="1">
    <location>
        <begin position="100"/>
        <end position="120"/>
    </location>
</feature>
<dbReference type="PANTHER" id="PTHR34821">
    <property type="entry name" value="INNER MEMBRANE PROTEIN YDCZ"/>
    <property type="match status" value="1"/>
</dbReference>
<proteinExistence type="predicted"/>
<feature type="transmembrane region" description="Helical" evidence="1">
    <location>
        <begin position="126"/>
        <end position="148"/>
    </location>
</feature>
<feature type="transmembrane region" description="Helical" evidence="1">
    <location>
        <begin position="191"/>
        <end position="210"/>
    </location>
</feature>